<dbReference type="InterPro" id="IPR012349">
    <property type="entry name" value="Split_barrel_FMN-bd"/>
</dbReference>
<dbReference type="Gene3D" id="2.30.110.10">
    <property type="entry name" value="Electron Transport, Fmn-binding Protein, Chain A"/>
    <property type="match status" value="1"/>
</dbReference>
<dbReference type="PANTHER" id="PTHR30466">
    <property type="entry name" value="FLAVIN REDUCTASE"/>
    <property type="match status" value="1"/>
</dbReference>
<dbReference type="Pfam" id="PF01613">
    <property type="entry name" value="Flavin_Reduct"/>
    <property type="match status" value="1"/>
</dbReference>
<reference evidence="3 4" key="1">
    <citation type="submission" date="2020-08" db="EMBL/GenBank/DDBJ databases">
        <title>Genomic Encyclopedia of Type Strains, Phase IV (KMG-IV): sequencing the most valuable type-strain genomes for metagenomic binning, comparative biology and taxonomic classification.</title>
        <authorList>
            <person name="Goeker M."/>
        </authorList>
    </citation>
    <scope>NUCLEOTIDE SEQUENCE [LARGE SCALE GENOMIC DNA]</scope>
    <source>
        <strain evidence="3 4">DSM 11099</strain>
    </source>
</reference>
<dbReference type="EMBL" id="JACHEU010000001">
    <property type="protein sequence ID" value="MBB6011978.1"/>
    <property type="molecule type" value="Genomic_DNA"/>
</dbReference>
<evidence type="ECO:0000313" key="3">
    <source>
        <dbReference type="EMBL" id="MBB6011978.1"/>
    </source>
</evidence>
<name>A0A7W9S2X7_9HYPH</name>
<dbReference type="RefSeq" id="WP_343060700.1">
    <property type="nucleotide sequence ID" value="NZ_JACHEU010000001.1"/>
</dbReference>
<keyword evidence="4" id="KW-1185">Reference proteome</keyword>
<proteinExistence type="predicted"/>
<sequence>MTTLAPAPDAPVLDAREFRNACGGFSTGVTVISTRCGEGDHAMTANAFMSISLDPPLIAISLADTARMLPRLRAAGAFAVSVLREGMEDIAWHFAGKPRIEGAAPFSELGGLPVINEAATVFVADVHSEMTAGDHVIVVGHVHSMRSDPQARPLLFHGGRFACLPEVA</sequence>
<evidence type="ECO:0000259" key="2">
    <source>
        <dbReference type="SMART" id="SM00903"/>
    </source>
</evidence>
<dbReference type="PANTHER" id="PTHR30466:SF1">
    <property type="entry name" value="FMN REDUCTASE (NADH) RUTF"/>
    <property type="match status" value="1"/>
</dbReference>
<keyword evidence="1" id="KW-0560">Oxidoreductase</keyword>
<dbReference type="GO" id="GO:0006208">
    <property type="term" value="P:pyrimidine nucleobase catabolic process"/>
    <property type="evidence" value="ECO:0007669"/>
    <property type="project" value="TreeGrafter"/>
</dbReference>
<dbReference type="GO" id="GO:0010181">
    <property type="term" value="F:FMN binding"/>
    <property type="evidence" value="ECO:0007669"/>
    <property type="project" value="InterPro"/>
</dbReference>
<gene>
    <name evidence="3" type="ORF">HNR59_001323</name>
</gene>
<dbReference type="GO" id="GO:0042602">
    <property type="term" value="F:riboflavin reductase (NADPH) activity"/>
    <property type="evidence" value="ECO:0007669"/>
    <property type="project" value="TreeGrafter"/>
</dbReference>
<dbReference type="InterPro" id="IPR002563">
    <property type="entry name" value="Flavin_Rdtase-like_dom"/>
</dbReference>
<evidence type="ECO:0000256" key="1">
    <source>
        <dbReference type="ARBA" id="ARBA00023002"/>
    </source>
</evidence>
<dbReference type="SUPFAM" id="SSF50475">
    <property type="entry name" value="FMN-binding split barrel"/>
    <property type="match status" value="1"/>
</dbReference>
<organism evidence="3 4">
    <name type="scientific">Aquamicrobium lusatiense</name>
    <dbReference type="NCBI Taxonomy" id="89772"/>
    <lineage>
        <taxon>Bacteria</taxon>
        <taxon>Pseudomonadati</taxon>
        <taxon>Pseudomonadota</taxon>
        <taxon>Alphaproteobacteria</taxon>
        <taxon>Hyphomicrobiales</taxon>
        <taxon>Phyllobacteriaceae</taxon>
        <taxon>Aquamicrobium</taxon>
    </lineage>
</organism>
<dbReference type="AlphaFoldDB" id="A0A7W9S2X7"/>
<dbReference type="InterPro" id="IPR050268">
    <property type="entry name" value="NADH-dep_flavin_reductase"/>
</dbReference>
<comment type="caution">
    <text evidence="3">The sequence shown here is derived from an EMBL/GenBank/DDBJ whole genome shotgun (WGS) entry which is preliminary data.</text>
</comment>
<evidence type="ECO:0000313" key="4">
    <source>
        <dbReference type="Proteomes" id="UP000533306"/>
    </source>
</evidence>
<dbReference type="SMART" id="SM00903">
    <property type="entry name" value="Flavin_Reduct"/>
    <property type="match status" value="1"/>
</dbReference>
<feature type="domain" description="Flavin reductase like" evidence="2">
    <location>
        <begin position="22"/>
        <end position="163"/>
    </location>
</feature>
<protein>
    <submittedName>
        <fullName evidence="3">Flavin reductase (DIM6/NTAB) family NADH-FMN oxidoreductase RutF</fullName>
    </submittedName>
</protein>
<accession>A0A7W9S2X7</accession>
<dbReference type="Proteomes" id="UP000533306">
    <property type="component" value="Unassembled WGS sequence"/>
</dbReference>